<feature type="compositionally biased region" description="Basic residues" evidence="12">
    <location>
        <begin position="809"/>
        <end position="822"/>
    </location>
</feature>
<evidence type="ECO:0000256" key="5">
    <source>
        <dbReference type="ARBA" id="ARBA00022763"/>
    </source>
</evidence>
<dbReference type="PANTHER" id="PTHR13763">
    <property type="entry name" value="BREAST CANCER TYPE 1 SUSCEPTIBILITY PROTEIN BRCA1"/>
    <property type="match status" value="1"/>
</dbReference>
<feature type="domain" description="BRCT" evidence="14">
    <location>
        <begin position="1219"/>
        <end position="1296"/>
    </location>
</feature>
<dbReference type="InterPro" id="IPR031099">
    <property type="entry name" value="BRCA1-associated"/>
</dbReference>
<dbReference type="SUPFAM" id="SSF52113">
    <property type="entry name" value="BRCT domain"/>
    <property type="match status" value="2"/>
</dbReference>
<keyword evidence="7" id="KW-0862">Zinc</keyword>
<comment type="subcellular location">
    <subcellularLocation>
        <location evidence="1">Nucleus</location>
    </subcellularLocation>
</comment>
<dbReference type="PROSITE" id="PS50089">
    <property type="entry name" value="ZF_RING_2"/>
    <property type="match status" value="1"/>
</dbReference>
<feature type="repeat" description="PPR" evidence="11">
    <location>
        <begin position="115"/>
        <end position="149"/>
    </location>
</feature>
<feature type="domain" description="BRCT" evidence="14">
    <location>
        <begin position="1317"/>
        <end position="1409"/>
    </location>
</feature>
<dbReference type="InterPro" id="IPR011990">
    <property type="entry name" value="TPR-like_helical_dom_sf"/>
</dbReference>
<evidence type="ECO:0000259" key="15">
    <source>
        <dbReference type="PROSITE" id="PS51805"/>
    </source>
</evidence>
<dbReference type="Pfam" id="PF13041">
    <property type="entry name" value="PPR_2"/>
    <property type="match status" value="1"/>
</dbReference>
<evidence type="ECO:0000256" key="3">
    <source>
        <dbReference type="ARBA" id="ARBA00022723"/>
    </source>
</evidence>
<evidence type="ECO:0000259" key="13">
    <source>
        <dbReference type="PROSITE" id="PS50089"/>
    </source>
</evidence>
<dbReference type="InterPro" id="IPR032867">
    <property type="entry name" value="DYW_dom"/>
</dbReference>
<keyword evidence="9" id="KW-0539">Nucleus</keyword>
<evidence type="ECO:0000256" key="8">
    <source>
        <dbReference type="ARBA" id="ARBA00023204"/>
    </source>
</evidence>
<keyword evidence="8" id="KW-0234">DNA repair</keyword>
<evidence type="ECO:0000256" key="10">
    <source>
        <dbReference type="PROSITE-ProRule" id="PRU00175"/>
    </source>
</evidence>
<evidence type="ECO:0000256" key="12">
    <source>
        <dbReference type="SAM" id="MobiDB-lite"/>
    </source>
</evidence>
<feature type="compositionally biased region" description="Basic and acidic residues" evidence="12">
    <location>
        <begin position="971"/>
        <end position="982"/>
    </location>
</feature>
<evidence type="ECO:0000256" key="1">
    <source>
        <dbReference type="ARBA" id="ARBA00004123"/>
    </source>
</evidence>
<dbReference type="PANTHER" id="PTHR13763:SF0">
    <property type="entry name" value="BREAST CANCER TYPE 1 SUSCEPTIBILITY PROTEIN"/>
    <property type="match status" value="1"/>
</dbReference>
<proteinExistence type="inferred from homology"/>
<evidence type="ECO:0000256" key="9">
    <source>
        <dbReference type="ARBA" id="ARBA00023242"/>
    </source>
</evidence>
<evidence type="ECO:0000256" key="4">
    <source>
        <dbReference type="ARBA" id="ARBA00022737"/>
    </source>
</evidence>
<dbReference type="NCBIfam" id="TIGR00756">
    <property type="entry name" value="PPR"/>
    <property type="match status" value="4"/>
</dbReference>
<dbReference type="EMBL" id="JAGKQM010000001">
    <property type="protein sequence ID" value="KAH0941485.1"/>
    <property type="molecule type" value="Genomic_DNA"/>
</dbReference>
<dbReference type="Gene3D" id="1.25.40.10">
    <property type="entry name" value="Tetratricopeptide repeat domain"/>
    <property type="match status" value="3"/>
</dbReference>
<feature type="region of interest" description="Disordered" evidence="12">
    <location>
        <begin position="1183"/>
        <end position="1209"/>
    </location>
</feature>
<evidence type="ECO:0000256" key="2">
    <source>
        <dbReference type="ARBA" id="ARBA00006643"/>
    </source>
</evidence>
<evidence type="ECO:0008006" key="18">
    <source>
        <dbReference type="Google" id="ProtNLM"/>
    </source>
</evidence>
<feature type="compositionally biased region" description="Basic and acidic residues" evidence="12">
    <location>
        <begin position="926"/>
        <end position="936"/>
    </location>
</feature>
<dbReference type="Gene3D" id="3.40.50.10190">
    <property type="entry name" value="BRCT domain"/>
    <property type="match status" value="2"/>
</dbReference>
<evidence type="ECO:0000256" key="6">
    <source>
        <dbReference type="ARBA" id="ARBA00022771"/>
    </source>
</evidence>
<dbReference type="InterPro" id="IPR046848">
    <property type="entry name" value="E_motif"/>
</dbReference>
<feature type="compositionally biased region" description="Polar residues" evidence="12">
    <location>
        <begin position="661"/>
        <end position="677"/>
    </location>
</feature>
<keyword evidence="5" id="KW-0227">DNA damage</keyword>
<dbReference type="PROSITE" id="PS51805">
    <property type="entry name" value="EPHD"/>
    <property type="match status" value="1"/>
</dbReference>
<keyword evidence="17" id="KW-1185">Reference proteome</keyword>
<evidence type="ECO:0000259" key="14">
    <source>
        <dbReference type="PROSITE" id="PS50172"/>
    </source>
</evidence>
<dbReference type="Pfam" id="PF14432">
    <property type="entry name" value="DYW_deaminase"/>
    <property type="match status" value="1"/>
</dbReference>
<accession>A0ABQ8ELF9</accession>
<dbReference type="Pfam" id="PF16589">
    <property type="entry name" value="BRCT_2"/>
    <property type="match status" value="1"/>
</dbReference>
<feature type="repeat" description="PPR" evidence="11">
    <location>
        <begin position="199"/>
        <end position="233"/>
    </location>
</feature>
<feature type="compositionally biased region" description="Basic and acidic residues" evidence="12">
    <location>
        <begin position="743"/>
        <end position="762"/>
    </location>
</feature>
<comment type="similarity">
    <text evidence="2">Belongs to the PPR family. PCMP-H subfamily.</text>
</comment>
<dbReference type="InterPro" id="IPR001357">
    <property type="entry name" value="BRCT_dom"/>
</dbReference>
<reference evidence="16 17" key="1">
    <citation type="submission" date="2021-05" db="EMBL/GenBank/DDBJ databases">
        <title>Genome Assembly of Synthetic Allotetraploid Brassica napus Reveals Homoeologous Exchanges between Subgenomes.</title>
        <authorList>
            <person name="Davis J.T."/>
        </authorList>
    </citation>
    <scope>NUCLEOTIDE SEQUENCE [LARGE SCALE GENOMIC DNA]</scope>
    <source>
        <strain evidence="17">cv. Da-Ae</strain>
        <tissue evidence="16">Seedling</tissue>
    </source>
</reference>
<feature type="compositionally biased region" description="Basic residues" evidence="12">
    <location>
        <begin position="623"/>
        <end position="634"/>
    </location>
</feature>
<dbReference type="PROSITE" id="PS00518">
    <property type="entry name" value="ZF_RING_1"/>
    <property type="match status" value="1"/>
</dbReference>
<feature type="non-terminal residue" evidence="16">
    <location>
        <position position="1"/>
    </location>
</feature>
<dbReference type="SMART" id="SM00292">
    <property type="entry name" value="BRCT"/>
    <property type="match status" value="2"/>
</dbReference>
<dbReference type="CDD" id="cd17734">
    <property type="entry name" value="BRCT_Bard1_rpt1"/>
    <property type="match status" value="1"/>
</dbReference>
<dbReference type="Pfam" id="PF20430">
    <property type="entry name" value="Eplus_motif"/>
    <property type="match status" value="1"/>
</dbReference>
<dbReference type="InterPro" id="IPR046849">
    <property type="entry name" value="E2_motif"/>
</dbReference>
<dbReference type="InterPro" id="IPR002885">
    <property type="entry name" value="PPR_rpt"/>
</dbReference>
<keyword evidence="4" id="KW-0677">Repeat</keyword>
<dbReference type="PROSITE" id="PS51375">
    <property type="entry name" value="PPR"/>
    <property type="match status" value="2"/>
</dbReference>
<dbReference type="Pfam" id="PF00533">
    <property type="entry name" value="BRCT"/>
    <property type="match status" value="1"/>
</dbReference>
<evidence type="ECO:0000313" key="16">
    <source>
        <dbReference type="EMBL" id="KAH0941485.1"/>
    </source>
</evidence>
<feature type="region of interest" description="Disordered" evidence="12">
    <location>
        <begin position="717"/>
        <end position="1045"/>
    </location>
</feature>
<dbReference type="Pfam" id="PF01535">
    <property type="entry name" value="PPR"/>
    <property type="match status" value="4"/>
</dbReference>
<feature type="compositionally biased region" description="Low complexity" evidence="12">
    <location>
        <begin position="959"/>
        <end position="968"/>
    </location>
</feature>
<feature type="domain" description="PHD-type" evidence="15">
    <location>
        <begin position="1058"/>
        <end position="1178"/>
    </location>
</feature>
<feature type="compositionally biased region" description="Polar residues" evidence="12">
    <location>
        <begin position="937"/>
        <end position="948"/>
    </location>
</feature>
<dbReference type="Pfam" id="PF13771">
    <property type="entry name" value="zf-HC5HC2H"/>
    <property type="match status" value="1"/>
</dbReference>
<sequence>NIAAAVEVLLGDTSIRCNLLDTSVNDNNAHTKQSSQTSVLLPLPMLDKCITLLQSYGLSSLKKLKQVHAFSIRHGVSITDPEMGKHLIFYLVSLPSPPPMSYAHKIFSEIEKPFNVFIWNTLIRGYAETGDSVSALSLFREMRASGLVEPDTHTYPFLLKAVAKMADVRLGETIHSVIGALALGKRVHVFMIKVGLTGNLHSCNVLLDFYARCGRVEEAKTLFSEMVEKNSVSWTSLIVGLAVNGFGKEAIELFKEMESKEGLLPCEITFVGILYACSHCGMVDEGFEYFRRMREEYKIEPRIEHFGCMVDLLARAGEVKKAYEYIKAMPMQPNVVIWRTLLGACTVHGDSDLAELARTKILQLEPNHSGDYVLLSNMYASEQRWSDVQKIRSKMLKDGVRKVPGHSLVEVGNRVHEFLMGDKSHPQSEQIYAKLKEMSDRLRVEGYVPQISSVYVDVEEEEKENALVYHSEKIAIAFMLISTPERSPIRVVKNLRVCADCHLAIKLVSKVYGREIVVRDRSRFHHIKDENRIHCLTYQIDSFNLKIESRRWETQVTWRRWEENSSVLSASLSCNHVFCNECIVKSMKVDSTCPVCKIPFHRREKEKHVGDASIEKANDKKHQGSSKSRKRGFTKNKERNLDPPGPIVMKPSSQTKKRVQLLQNQSSENFAKSTESFETAEKLKDSTEETVIRLNEHTSLNKVENMAPFFWLRDEDDEESLSQPAESDPFLDVTPVDVPSFSDLKDSDHDSPSKAIEQERPNPGDMFDSEMFEWTQRPCSPEILPSPVKAKTLGKDETQMNLPKGASSNKKRKAGTARKTVAKRLVGVSKEDYMEPSAGATISEKQETGGTSSTSTLKDVNPDENVKAKRATRNKGQTSRVQAGVNTHVEAEGNQGTKRKQSSLKVSPNPHVAGSNELSLVTENVGKGDQEQDHGSADTQPGKQSPAETYSLRKRRKSSASSSPKYSSGITEKKTSEKRSKLDSCSIPRRVTQPRGKKILSEELNQVGDRQDSTNQKKPSVDEGTHTMQVSEKSSTMNKPSFGDNALLRRCDRPPTSKFTCAFCQSSEDTEASGEMAHYHRGEPVSADFSGGSKVIHAHKNCAEWAPNVYFNNLAAVNLDAELTRSRRITCSSCGLKGAALGCYNASCKSSFHVTCAKQIPECRWDNKNFVMLCPSDASSKLPCEETNPKGRKRKCSPPKGPQDSQPNQVSVIPDISEIQSKPFHGLSKKLVLCCSGLTDEEKSVISEFAELSGVTISRKWEPRVTHIIASINENGACKRTLKFMMGVLEGKWILSIDYVHGTRQGPYIGRQRALNKEPKLFSGLKFYMMGDFEIAYKGYLQDMIVAAGGTILLRRPIADDDSEASTIIVFSVEPSKKKTLTQRRSDAEALAKSSTARAASSSWVLDSIAVLP</sequence>
<feature type="region of interest" description="Disordered" evidence="12">
    <location>
        <begin position="607"/>
        <end position="686"/>
    </location>
</feature>
<protein>
    <recommendedName>
        <fullName evidence="18">RING-type E3 ubiquitin transferase</fullName>
    </recommendedName>
</protein>
<dbReference type="InterPro" id="IPR017907">
    <property type="entry name" value="Znf_RING_CS"/>
</dbReference>
<gene>
    <name evidence="16" type="ORF">HID58_001122</name>
</gene>
<evidence type="ECO:0000313" key="17">
    <source>
        <dbReference type="Proteomes" id="UP000824890"/>
    </source>
</evidence>
<evidence type="ECO:0000256" key="7">
    <source>
        <dbReference type="ARBA" id="ARBA00022833"/>
    </source>
</evidence>
<keyword evidence="6 10" id="KW-0863">Zinc-finger</keyword>
<feature type="compositionally biased region" description="Basic and acidic residues" evidence="12">
    <location>
        <begin position="607"/>
        <end position="622"/>
    </location>
</feature>
<dbReference type="SUPFAM" id="SSF57850">
    <property type="entry name" value="RING/U-box"/>
    <property type="match status" value="1"/>
</dbReference>
<feature type="compositionally biased region" description="Polar residues" evidence="12">
    <location>
        <begin position="848"/>
        <end position="858"/>
    </location>
</feature>
<keyword evidence="3" id="KW-0479">Metal-binding</keyword>
<dbReference type="Pfam" id="PF13923">
    <property type="entry name" value="zf-C3HC4_2"/>
    <property type="match status" value="1"/>
</dbReference>
<name>A0ABQ8ELF9_BRANA</name>
<dbReference type="InterPro" id="IPR034732">
    <property type="entry name" value="EPHD"/>
</dbReference>
<dbReference type="InterPro" id="IPR001841">
    <property type="entry name" value="Znf_RING"/>
</dbReference>
<feature type="domain" description="RING-type" evidence="13">
    <location>
        <begin position="572"/>
        <end position="597"/>
    </location>
</feature>
<dbReference type="Pfam" id="PF20431">
    <property type="entry name" value="E_motif"/>
    <property type="match status" value="1"/>
</dbReference>
<dbReference type="InterPro" id="IPR036420">
    <property type="entry name" value="BRCT_dom_sf"/>
</dbReference>
<dbReference type="InterPro" id="IPR013083">
    <property type="entry name" value="Znf_RING/FYVE/PHD"/>
</dbReference>
<comment type="caution">
    <text evidence="16">The sequence shown here is derived from an EMBL/GenBank/DDBJ whole genome shotgun (WGS) entry which is preliminary data.</text>
</comment>
<feature type="compositionally biased region" description="Polar residues" evidence="12">
    <location>
        <begin position="1026"/>
        <end position="1039"/>
    </location>
</feature>
<dbReference type="Gene3D" id="3.30.40.10">
    <property type="entry name" value="Zinc/RING finger domain, C3HC4 (zinc finger)"/>
    <property type="match status" value="2"/>
</dbReference>
<dbReference type="Proteomes" id="UP000824890">
    <property type="component" value="Unassembled WGS sequence"/>
</dbReference>
<feature type="compositionally biased region" description="Polar residues" evidence="12">
    <location>
        <begin position="874"/>
        <end position="885"/>
    </location>
</feature>
<organism evidence="16 17">
    <name type="scientific">Brassica napus</name>
    <name type="common">Rape</name>
    <dbReference type="NCBI Taxonomy" id="3708"/>
    <lineage>
        <taxon>Eukaryota</taxon>
        <taxon>Viridiplantae</taxon>
        <taxon>Streptophyta</taxon>
        <taxon>Embryophyta</taxon>
        <taxon>Tracheophyta</taxon>
        <taxon>Spermatophyta</taxon>
        <taxon>Magnoliopsida</taxon>
        <taxon>eudicotyledons</taxon>
        <taxon>Gunneridae</taxon>
        <taxon>Pentapetalae</taxon>
        <taxon>rosids</taxon>
        <taxon>malvids</taxon>
        <taxon>Brassicales</taxon>
        <taxon>Brassicaceae</taxon>
        <taxon>Brassiceae</taxon>
        <taxon>Brassica</taxon>
    </lineage>
</organism>
<evidence type="ECO:0000256" key="11">
    <source>
        <dbReference type="PROSITE-ProRule" id="PRU00708"/>
    </source>
</evidence>
<dbReference type="PROSITE" id="PS50172">
    <property type="entry name" value="BRCT"/>
    <property type="match status" value="2"/>
</dbReference>